<keyword evidence="2 5" id="KW-0545">Nucleotide biosynthesis</keyword>
<dbReference type="NCBIfam" id="NF011100">
    <property type="entry name" value="PRK14527.1"/>
    <property type="match status" value="1"/>
</dbReference>
<comment type="subunit">
    <text evidence="5 7">Monomer.</text>
</comment>
<comment type="catalytic activity">
    <reaction evidence="5 7">
        <text>AMP + ATP = 2 ADP</text>
        <dbReference type="Rhea" id="RHEA:12973"/>
        <dbReference type="ChEBI" id="CHEBI:30616"/>
        <dbReference type="ChEBI" id="CHEBI:456215"/>
        <dbReference type="ChEBI" id="CHEBI:456216"/>
        <dbReference type="EC" id="2.7.4.3"/>
    </reaction>
</comment>
<dbReference type="EMBL" id="CP007035">
    <property type="protein sequence ID" value="AHF16049.1"/>
    <property type="molecule type" value="Genomic_DNA"/>
</dbReference>
<organism evidence="8 9">
    <name type="scientific">Niabella soli DSM 19437</name>
    <dbReference type="NCBI Taxonomy" id="929713"/>
    <lineage>
        <taxon>Bacteria</taxon>
        <taxon>Pseudomonadati</taxon>
        <taxon>Bacteroidota</taxon>
        <taxon>Chitinophagia</taxon>
        <taxon>Chitinophagales</taxon>
        <taxon>Chitinophagaceae</taxon>
        <taxon>Niabella</taxon>
    </lineage>
</organism>
<name>W0F3H5_9BACT</name>
<comment type="subcellular location">
    <subcellularLocation>
        <location evidence="5 7">Cytoplasm</location>
    </subcellularLocation>
</comment>
<dbReference type="CDD" id="cd01428">
    <property type="entry name" value="ADK"/>
    <property type="match status" value="1"/>
</dbReference>
<feature type="binding site" evidence="5">
    <location>
        <position position="128"/>
    </location>
    <ligand>
        <name>ATP</name>
        <dbReference type="ChEBI" id="CHEBI:30616"/>
    </ligand>
</feature>
<feature type="binding site" evidence="5">
    <location>
        <position position="134"/>
    </location>
    <ligand>
        <name>AMP</name>
        <dbReference type="ChEBI" id="CHEBI:456215"/>
    </ligand>
</feature>
<dbReference type="NCBIfam" id="NF011105">
    <property type="entry name" value="PRK14532.1"/>
    <property type="match status" value="1"/>
</dbReference>
<evidence type="ECO:0000256" key="4">
    <source>
        <dbReference type="ARBA" id="ARBA00022777"/>
    </source>
</evidence>
<keyword evidence="9" id="KW-1185">Reference proteome</keyword>
<dbReference type="SUPFAM" id="SSF52540">
    <property type="entry name" value="P-loop containing nucleoside triphosphate hydrolases"/>
    <property type="match status" value="1"/>
</dbReference>
<comment type="domain">
    <text evidence="5">Consists of three domains, a large central CORE domain and two small peripheral domains, NMPbind and LID, which undergo movements during catalysis. The LID domain closes over the site of phosphoryl transfer upon ATP binding. Assembling and dissambling the active center during each catalytic cycle provides an effective means to prevent ATP hydrolysis.</text>
</comment>
<dbReference type="PANTHER" id="PTHR23359">
    <property type="entry name" value="NUCLEOTIDE KINASE"/>
    <property type="match status" value="1"/>
</dbReference>
<dbReference type="HAMAP" id="MF_00235">
    <property type="entry name" value="Adenylate_kinase_Adk"/>
    <property type="match status" value="1"/>
</dbReference>
<keyword evidence="5" id="KW-0963">Cytoplasm</keyword>
<evidence type="ECO:0000256" key="5">
    <source>
        <dbReference type="HAMAP-Rule" id="MF_00235"/>
    </source>
</evidence>
<dbReference type="GO" id="GO:0004017">
    <property type="term" value="F:AMP kinase activity"/>
    <property type="evidence" value="ECO:0007669"/>
    <property type="project" value="UniProtKB-UniRule"/>
</dbReference>
<dbReference type="Gene3D" id="3.40.50.300">
    <property type="entry name" value="P-loop containing nucleotide triphosphate hydrolases"/>
    <property type="match status" value="1"/>
</dbReference>
<comment type="function">
    <text evidence="5">Catalyzes the reversible transfer of the terminal phosphate group between ATP and AMP. Plays an important role in cellular energy homeostasis and in adenine nucleotide metabolism.</text>
</comment>
<dbReference type="InterPro" id="IPR027417">
    <property type="entry name" value="P-loop_NTPase"/>
</dbReference>
<evidence type="ECO:0000313" key="8">
    <source>
        <dbReference type="EMBL" id="AHF16049.1"/>
    </source>
</evidence>
<evidence type="ECO:0000256" key="1">
    <source>
        <dbReference type="ARBA" id="ARBA00022679"/>
    </source>
</evidence>
<feature type="binding site" evidence="5">
    <location>
        <position position="37"/>
    </location>
    <ligand>
        <name>AMP</name>
        <dbReference type="ChEBI" id="CHEBI:456215"/>
    </ligand>
</feature>
<dbReference type="STRING" id="929713.NIASO_14595"/>
<feature type="binding site" evidence="5">
    <location>
        <begin position="58"/>
        <end position="60"/>
    </location>
    <ligand>
        <name>AMP</name>
        <dbReference type="ChEBI" id="CHEBI:456215"/>
    </ligand>
</feature>
<feature type="region of interest" description="NMP" evidence="5">
    <location>
        <begin position="31"/>
        <end position="60"/>
    </location>
</feature>
<dbReference type="NCBIfam" id="NF001381">
    <property type="entry name" value="PRK00279.1-3"/>
    <property type="match status" value="1"/>
</dbReference>
<dbReference type="NCBIfam" id="NF011104">
    <property type="entry name" value="PRK14531.1"/>
    <property type="match status" value="1"/>
</dbReference>
<dbReference type="GO" id="GO:0005737">
    <property type="term" value="C:cytoplasm"/>
    <property type="evidence" value="ECO:0007669"/>
    <property type="project" value="UniProtKB-SubCell"/>
</dbReference>
<dbReference type="NCBIfam" id="TIGR01351">
    <property type="entry name" value="adk"/>
    <property type="match status" value="1"/>
</dbReference>
<evidence type="ECO:0000256" key="7">
    <source>
        <dbReference type="RuleBase" id="RU003331"/>
    </source>
</evidence>
<keyword evidence="4 5" id="KW-0418">Kinase</keyword>
<keyword evidence="5 7" id="KW-0067">ATP-binding</keyword>
<feature type="binding site" evidence="5">
    <location>
        <position position="146"/>
    </location>
    <ligand>
        <name>AMP</name>
        <dbReference type="ChEBI" id="CHEBI:456215"/>
    </ligand>
</feature>
<feature type="binding site" evidence="5">
    <location>
        <begin position="11"/>
        <end position="16"/>
    </location>
    <ligand>
        <name>ATP</name>
        <dbReference type="ChEBI" id="CHEBI:30616"/>
    </ligand>
</feature>
<feature type="binding site" evidence="5">
    <location>
        <position position="174"/>
    </location>
    <ligand>
        <name>ATP</name>
        <dbReference type="ChEBI" id="CHEBI:30616"/>
    </ligand>
</feature>
<keyword evidence="1 5" id="KW-0808">Transferase</keyword>
<dbReference type="UniPathway" id="UPA00588">
    <property type="reaction ID" value="UER00649"/>
</dbReference>
<dbReference type="RefSeq" id="WP_008586655.1">
    <property type="nucleotide sequence ID" value="NZ_CP007035.1"/>
</dbReference>
<gene>
    <name evidence="5" type="primary">adk</name>
    <name evidence="8" type="ORF">NIASO_14595</name>
</gene>
<dbReference type="InterPro" id="IPR033690">
    <property type="entry name" value="Adenylat_kinase_CS"/>
</dbReference>
<dbReference type="InterPro" id="IPR006259">
    <property type="entry name" value="Adenyl_kin_sub"/>
</dbReference>
<sequence length="202" mass="22533">MFNLILFGPPGSGKGTQSDRLVEKYGLIHLSTGNLLRSEIAEKTPLGIEAKNFMDKGQLVPDEVVIGMIDNSLEQHREAKGFLFDGFPRTANQAKALDKLLHLKKTAIHSVLALDVSEDELVKRLLERGKTSGRSDDTSEDVIRKRFAVYQQETTAVADHYKALHRFKTVPGEGSVEDISNALSAQIDKVLERQREEEEAFD</sequence>
<proteinExistence type="inferred from homology"/>
<comment type="similarity">
    <text evidence="5 6">Belongs to the adenylate kinase family.</text>
</comment>
<dbReference type="PRINTS" id="PR00094">
    <property type="entry name" value="ADENYLTKNASE"/>
</dbReference>
<dbReference type="Pfam" id="PF00406">
    <property type="entry name" value="ADK"/>
    <property type="match status" value="1"/>
</dbReference>
<dbReference type="GO" id="GO:0044209">
    <property type="term" value="P:AMP salvage"/>
    <property type="evidence" value="ECO:0007669"/>
    <property type="project" value="UniProtKB-UniRule"/>
</dbReference>
<protein>
    <recommendedName>
        <fullName evidence="5 7">Adenylate kinase</fullName>
        <shortName evidence="5">AK</shortName>
        <ecNumber evidence="5 7">2.7.4.3</ecNumber>
    </recommendedName>
    <alternativeName>
        <fullName evidence="5">ATP-AMP transphosphorylase</fullName>
    </alternativeName>
    <alternativeName>
        <fullName evidence="5">ATP:AMP phosphotransferase</fullName>
    </alternativeName>
    <alternativeName>
        <fullName evidence="5">Adenylate monophosphate kinase</fullName>
    </alternativeName>
</protein>
<comment type="pathway">
    <text evidence="5">Purine metabolism; AMP biosynthesis via salvage pathway; AMP from ADP: step 1/1.</text>
</comment>
<dbReference type="HOGENOM" id="CLU_032354_4_1_10"/>
<comment type="caution">
    <text evidence="5">Lacks conserved residue(s) required for the propagation of feature annotation.</text>
</comment>
<dbReference type="OrthoDB" id="9805030at2"/>
<reference evidence="8 9" key="1">
    <citation type="submission" date="2013-12" db="EMBL/GenBank/DDBJ databases">
        <authorList>
            <consortium name="DOE Joint Genome Institute"/>
            <person name="Eisen J."/>
            <person name="Huntemann M."/>
            <person name="Han J."/>
            <person name="Chen A."/>
            <person name="Kyrpides N."/>
            <person name="Mavromatis K."/>
            <person name="Markowitz V."/>
            <person name="Palaniappan K."/>
            <person name="Ivanova N."/>
            <person name="Schaumberg A."/>
            <person name="Pati A."/>
            <person name="Liolios K."/>
            <person name="Nordberg H.P."/>
            <person name="Cantor M.N."/>
            <person name="Hua S.X."/>
            <person name="Woyke T."/>
        </authorList>
    </citation>
    <scope>NUCLEOTIDE SEQUENCE [LARGE SCALE GENOMIC DNA]</scope>
    <source>
        <strain evidence="9">DSM 19437</strain>
    </source>
</reference>
<feature type="binding site" evidence="5">
    <location>
        <position position="32"/>
    </location>
    <ligand>
        <name>AMP</name>
        <dbReference type="ChEBI" id="CHEBI:456215"/>
    </ligand>
</feature>
<evidence type="ECO:0000256" key="2">
    <source>
        <dbReference type="ARBA" id="ARBA00022727"/>
    </source>
</evidence>
<evidence type="ECO:0000313" key="9">
    <source>
        <dbReference type="Proteomes" id="UP000003586"/>
    </source>
</evidence>
<evidence type="ECO:0000256" key="3">
    <source>
        <dbReference type="ARBA" id="ARBA00022741"/>
    </source>
</evidence>
<keyword evidence="3 5" id="KW-0547">Nucleotide-binding</keyword>
<dbReference type="eggNOG" id="COG0563">
    <property type="taxonomic scope" value="Bacteria"/>
</dbReference>
<dbReference type="EC" id="2.7.4.3" evidence="5 7"/>
<dbReference type="Proteomes" id="UP000003586">
    <property type="component" value="Chromosome"/>
</dbReference>
<dbReference type="PROSITE" id="PS00113">
    <property type="entry name" value="ADENYLATE_KINASE"/>
    <property type="match status" value="1"/>
</dbReference>
<dbReference type="KEGG" id="nso:NIASO_14595"/>
<dbReference type="InterPro" id="IPR000850">
    <property type="entry name" value="Adenylat/UMP-CMP_kin"/>
</dbReference>
<feature type="binding site" evidence="5">
    <location>
        <begin position="86"/>
        <end position="89"/>
    </location>
    <ligand>
        <name>AMP</name>
        <dbReference type="ChEBI" id="CHEBI:456215"/>
    </ligand>
</feature>
<feature type="binding site" evidence="5">
    <location>
        <position position="93"/>
    </location>
    <ligand>
        <name>AMP</name>
        <dbReference type="ChEBI" id="CHEBI:456215"/>
    </ligand>
</feature>
<evidence type="ECO:0000256" key="6">
    <source>
        <dbReference type="RuleBase" id="RU003330"/>
    </source>
</evidence>
<dbReference type="AlphaFoldDB" id="W0F3H5"/>
<accession>W0F3H5</accession>
<dbReference type="GO" id="GO:0005524">
    <property type="term" value="F:ATP binding"/>
    <property type="evidence" value="ECO:0007669"/>
    <property type="project" value="UniProtKB-UniRule"/>
</dbReference>